<comment type="caution">
    <text evidence="1">The sequence shown here is derived from an EMBL/GenBank/DDBJ whole genome shotgun (WGS) entry which is preliminary data.</text>
</comment>
<proteinExistence type="predicted"/>
<sequence length="199" mass="22493">GKHVPRSVFVELEPTVEDEVRTGYYRRLYHPEQLISGKKDAANNYARGHYTIGKESGDLVLDRLNKLTDQCMGLQGFLVLHSLGGSTGSGFISLLRERHSVNYGKKSRLEFSMYLVPQVPMAVVEPYDSILTTHTTLEHSDGFFILKRGHLRHRAPRIHQPEPHDQLDPLNEPDGVQDELGALSRTHFPLVTYAAMIFS</sequence>
<feature type="non-terminal residue" evidence="1">
    <location>
        <position position="1"/>
    </location>
</feature>
<organism evidence="1 2">
    <name type="scientific">Ixodes persulcatus</name>
    <name type="common">Taiga tick</name>
    <dbReference type="NCBI Taxonomy" id="34615"/>
    <lineage>
        <taxon>Eukaryota</taxon>
        <taxon>Metazoa</taxon>
        <taxon>Ecdysozoa</taxon>
        <taxon>Arthropoda</taxon>
        <taxon>Chelicerata</taxon>
        <taxon>Arachnida</taxon>
        <taxon>Acari</taxon>
        <taxon>Parasitiformes</taxon>
        <taxon>Ixodida</taxon>
        <taxon>Ixodoidea</taxon>
        <taxon>Ixodidae</taxon>
        <taxon>Ixodinae</taxon>
        <taxon>Ixodes</taxon>
    </lineage>
</organism>
<name>A0AC60QQA8_IXOPE</name>
<keyword evidence="2" id="KW-1185">Reference proteome</keyword>
<gene>
    <name evidence="1" type="ORF">HPB47_017657</name>
</gene>
<accession>A0AC60QQA8</accession>
<protein>
    <submittedName>
        <fullName evidence="1">Uncharacterized protein</fullName>
    </submittedName>
</protein>
<evidence type="ECO:0000313" key="1">
    <source>
        <dbReference type="EMBL" id="KAG0437001.1"/>
    </source>
</evidence>
<dbReference type="Proteomes" id="UP000805193">
    <property type="component" value="Unassembled WGS sequence"/>
</dbReference>
<reference evidence="1 2" key="1">
    <citation type="journal article" date="2020" name="Cell">
        <title>Large-Scale Comparative Analyses of Tick Genomes Elucidate Their Genetic Diversity and Vector Capacities.</title>
        <authorList>
            <consortium name="Tick Genome and Microbiome Consortium (TIGMIC)"/>
            <person name="Jia N."/>
            <person name="Wang J."/>
            <person name="Shi W."/>
            <person name="Du L."/>
            <person name="Sun Y."/>
            <person name="Zhan W."/>
            <person name="Jiang J.F."/>
            <person name="Wang Q."/>
            <person name="Zhang B."/>
            <person name="Ji P."/>
            <person name="Bell-Sakyi L."/>
            <person name="Cui X.M."/>
            <person name="Yuan T.T."/>
            <person name="Jiang B.G."/>
            <person name="Yang W.F."/>
            <person name="Lam T.T."/>
            <person name="Chang Q.C."/>
            <person name="Ding S.J."/>
            <person name="Wang X.J."/>
            <person name="Zhu J.G."/>
            <person name="Ruan X.D."/>
            <person name="Zhao L."/>
            <person name="Wei J.T."/>
            <person name="Ye R.Z."/>
            <person name="Que T.C."/>
            <person name="Du C.H."/>
            <person name="Zhou Y.H."/>
            <person name="Cheng J.X."/>
            <person name="Dai P.F."/>
            <person name="Guo W.B."/>
            <person name="Han X.H."/>
            <person name="Huang E.J."/>
            <person name="Li L.F."/>
            <person name="Wei W."/>
            <person name="Gao Y.C."/>
            <person name="Liu J.Z."/>
            <person name="Shao H.Z."/>
            <person name="Wang X."/>
            <person name="Wang C.C."/>
            <person name="Yang T.C."/>
            <person name="Huo Q.B."/>
            <person name="Li W."/>
            <person name="Chen H.Y."/>
            <person name="Chen S.E."/>
            <person name="Zhou L.G."/>
            <person name="Ni X.B."/>
            <person name="Tian J.H."/>
            <person name="Sheng Y."/>
            <person name="Liu T."/>
            <person name="Pan Y.S."/>
            <person name="Xia L.Y."/>
            <person name="Li J."/>
            <person name="Zhao F."/>
            <person name="Cao W.C."/>
        </authorList>
    </citation>
    <scope>NUCLEOTIDE SEQUENCE [LARGE SCALE GENOMIC DNA]</scope>
    <source>
        <strain evidence="1">Iper-2018</strain>
    </source>
</reference>
<evidence type="ECO:0000313" key="2">
    <source>
        <dbReference type="Proteomes" id="UP000805193"/>
    </source>
</evidence>
<dbReference type="EMBL" id="JABSTQ010006589">
    <property type="protein sequence ID" value="KAG0437001.1"/>
    <property type="molecule type" value="Genomic_DNA"/>
</dbReference>